<keyword evidence="2" id="KW-1185">Reference proteome</keyword>
<accession>A0A3N0YFJ2</accession>
<protein>
    <submittedName>
        <fullName evidence="1">Uncharacterized protein</fullName>
    </submittedName>
</protein>
<gene>
    <name evidence="1" type="ORF">DPX16_18259</name>
</gene>
<dbReference type="EMBL" id="RJVU01044706">
    <property type="protein sequence ID" value="ROL44548.1"/>
    <property type="molecule type" value="Genomic_DNA"/>
</dbReference>
<proteinExistence type="predicted"/>
<evidence type="ECO:0000313" key="2">
    <source>
        <dbReference type="Proteomes" id="UP000281406"/>
    </source>
</evidence>
<comment type="caution">
    <text evidence="1">The sequence shown here is derived from an EMBL/GenBank/DDBJ whole genome shotgun (WGS) entry which is preliminary data.</text>
</comment>
<evidence type="ECO:0000313" key="1">
    <source>
        <dbReference type="EMBL" id="ROL44548.1"/>
    </source>
</evidence>
<name>A0A3N0YFJ2_ANAGA</name>
<dbReference type="AlphaFoldDB" id="A0A3N0YFJ2"/>
<reference evidence="1 2" key="1">
    <citation type="submission" date="2018-10" db="EMBL/GenBank/DDBJ databases">
        <title>Genome assembly for a Yunnan-Guizhou Plateau 3E fish, Anabarilius grahami (Regan), and its evolutionary and genetic applications.</title>
        <authorList>
            <person name="Jiang W."/>
        </authorList>
    </citation>
    <scope>NUCLEOTIDE SEQUENCE [LARGE SCALE GENOMIC DNA]</scope>
    <source>
        <strain evidence="1">AG-KIZ</strain>
        <tissue evidence="1">Muscle</tissue>
    </source>
</reference>
<organism evidence="1 2">
    <name type="scientific">Anabarilius grahami</name>
    <name type="common">Kanglang fish</name>
    <name type="synonym">Barilius grahami</name>
    <dbReference type="NCBI Taxonomy" id="495550"/>
    <lineage>
        <taxon>Eukaryota</taxon>
        <taxon>Metazoa</taxon>
        <taxon>Chordata</taxon>
        <taxon>Craniata</taxon>
        <taxon>Vertebrata</taxon>
        <taxon>Euteleostomi</taxon>
        <taxon>Actinopterygii</taxon>
        <taxon>Neopterygii</taxon>
        <taxon>Teleostei</taxon>
        <taxon>Ostariophysi</taxon>
        <taxon>Cypriniformes</taxon>
        <taxon>Xenocyprididae</taxon>
        <taxon>Xenocypridinae</taxon>
        <taxon>Xenocypridinae incertae sedis</taxon>
        <taxon>Anabarilius</taxon>
    </lineage>
</organism>
<sequence>MHTDFTVTALVCVSVCTDTQSSPFLITGQTASGPQETLILASWLKLRLSQKQNHPPPHSICPPEPLRRSELVISEAMEFATPQLCSFSFFTRSLLKPSTFISSLPDKYPKCAPLLLSEASGPMFPNCPYFVLFVQEVIAWRGVKEIQGGCNDFEKERIDMGGVQGRALDDEVYYKGLIMTPQGPQGRQWSTEEHFASPRSNGFRVMPVYTALLLVSVLISHSVCPICTISCELKCSGVEHDRICMALRPAVYEFVVFVHPAEGICAGNPSKATLQREIVCFIGCLLDWSLPFLQFLCLLPPFSGRGATQVIPIDFHYTVVSSPGVNKLCHIDGT</sequence>
<dbReference type="Proteomes" id="UP000281406">
    <property type="component" value="Unassembled WGS sequence"/>
</dbReference>